<dbReference type="InterPro" id="IPR041677">
    <property type="entry name" value="DNA2/NAM7_AAA_11"/>
</dbReference>
<name>A0A067LW13_BOTB1</name>
<dbReference type="InterPro" id="IPR027417">
    <property type="entry name" value="P-loop_NTPase"/>
</dbReference>
<feature type="domain" description="DNA2/NAM7 helicase helicase" evidence="4">
    <location>
        <begin position="174"/>
        <end position="248"/>
    </location>
</feature>
<protein>
    <submittedName>
        <fullName evidence="6">Uncharacterized protein</fullName>
    </submittedName>
</protein>
<dbReference type="GO" id="GO:0003723">
    <property type="term" value="F:RNA binding"/>
    <property type="evidence" value="ECO:0007669"/>
    <property type="project" value="InterPro"/>
</dbReference>
<dbReference type="STRING" id="930990.A0A067LW13"/>
<dbReference type="InterPro" id="IPR026122">
    <property type="entry name" value="MOV-10/SDE3_DEXXQ/H-box"/>
</dbReference>
<organism evidence="6 7">
    <name type="scientific">Botryobasidium botryosum (strain FD-172 SS1)</name>
    <dbReference type="NCBI Taxonomy" id="930990"/>
    <lineage>
        <taxon>Eukaryota</taxon>
        <taxon>Fungi</taxon>
        <taxon>Dikarya</taxon>
        <taxon>Basidiomycota</taxon>
        <taxon>Agaricomycotina</taxon>
        <taxon>Agaricomycetes</taxon>
        <taxon>Cantharellales</taxon>
        <taxon>Botryobasidiaceae</taxon>
        <taxon>Botryobasidium</taxon>
    </lineage>
</organism>
<evidence type="ECO:0000259" key="4">
    <source>
        <dbReference type="Pfam" id="PF13086"/>
    </source>
</evidence>
<dbReference type="HOGENOM" id="CLU_001666_6_4_1"/>
<evidence type="ECO:0000256" key="3">
    <source>
        <dbReference type="ARBA" id="ARBA00023158"/>
    </source>
</evidence>
<evidence type="ECO:0000313" key="7">
    <source>
        <dbReference type="Proteomes" id="UP000027195"/>
    </source>
</evidence>
<feature type="domain" description="DNA2/NAM7 helicase-like C-terminal" evidence="5">
    <location>
        <begin position="258"/>
        <end position="462"/>
    </location>
</feature>
<dbReference type="EMBL" id="KL198134">
    <property type="protein sequence ID" value="KDQ06475.1"/>
    <property type="molecule type" value="Genomic_DNA"/>
</dbReference>
<dbReference type="PANTHER" id="PTHR45418">
    <property type="entry name" value="CANCER/TESTIS ANTIGEN 55"/>
    <property type="match status" value="1"/>
</dbReference>
<accession>A0A067LW13</accession>
<dbReference type="InterPro" id="IPR047187">
    <property type="entry name" value="SF1_C_Upf1"/>
</dbReference>
<reference evidence="7" key="1">
    <citation type="journal article" date="2014" name="Proc. Natl. Acad. Sci. U.S.A.">
        <title>Extensive sampling of basidiomycete genomes demonstrates inadequacy of the white-rot/brown-rot paradigm for wood decay fungi.</title>
        <authorList>
            <person name="Riley R."/>
            <person name="Salamov A.A."/>
            <person name="Brown D.W."/>
            <person name="Nagy L.G."/>
            <person name="Floudas D."/>
            <person name="Held B.W."/>
            <person name="Levasseur A."/>
            <person name="Lombard V."/>
            <person name="Morin E."/>
            <person name="Otillar R."/>
            <person name="Lindquist E.A."/>
            <person name="Sun H."/>
            <person name="LaButti K.M."/>
            <person name="Schmutz J."/>
            <person name="Jabbour D."/>
            <person name="Luo H."/>
            <person name="Baker S.E."/>
            <person name="Pisabarro A.G."/>
            <person name="Walton J.D."/>
            <person name="Blanchette R.A."/>
            <person name="Henrissat B."/>
            <person name="Martin F."/>
            <person name="Cullen D."/>
            <person name="Hibbett D.S."/>
            <person name="Grigoriev I.V."/>
        </authorList>
    </citation>
    <scope>NUCLEOTIDE SEQUENCE [LARGE SCALE GENOMIC DNA]</scope>
    <source>
        <strain evidence="7">FD-172 SS1</strain>
    </source>
</reference>
<keyword evidence="7" id="KW-1185">Reference proteome</keyword>
<proteinExistence type="predicted"/>
<dbReference type="SUPFAM" id="SSF52540">
    <property type="entry name" value="P-loop containing nucleoside triphosphate hydrolases"/>
    <property type="match status" value="1"/>
</dbReference>
<evidence type="ECO:0000259" key="5">
    <source>
        <dbReference type="Pfam" id="PF13087"/>
    </source>
</evidence>
<dbReference type="Gene3D" id="3.40.50.300">
    <property type="entry name" value="P-loop containing nucleotide triphosphate hydrolases"/>
    <property type="match status" value="2"/>
</dbReference>
<dbReference type="Proteomes" id="UP000027195">
    <property type="component" value="Unassembled WGS sequence"/>
</dbReference>
<gene>
    <name evidence="6" type="ORF">BOTBODRAFT_247833</name>
</gene>
<evidence type="ECO:0000256" key="1">
    <source>
        <dbReference type="ARBA" id="ARBA00004496"/>
    </source>
</evidence>
<keyword evidence="3" id="KW-0943">RNA-mediated gene silencing</keyword>
<dbReference type="GO" id="GO:0032574">
    <property type="term" value="F:5'-3' RNA helicase activity"/>
    <property type="evidence" value="ECO:0007669"/>
    <property type="project" value="InterPro"/>
</dbReference>
<dbReference type="GO" id="GO:0005737">
    <property type="term" value="C:cytoplasm"/>
    <property type="evidence" value="ECO:0007669"/>
    <property type="project" value="UniProtKB-SubCell"/>
</dbReference>
<dbReference type="CDD" id="cd18038">
    <property type="entry name" value="DEXXQc_Helz-like"/>
    <property type="match status" value="1"/>
</dbReference>
<feature type="domain" description="DNA2/NAM7 helicase helicase" evidence="4">
    <location>
        <begin position="65"/>
        <end position="154"/>
    </location>
</feature>
<dbReference type="PANTHER" id="PTHR45418:SF1">
    <property type="entry name" value="CANCER_TESTIS ANTIGEN 55"/>
    <property type="match status" value="1"/>
</dbReference>
<dbReference type="InParanoid" id="A0A067LW13"/>
<dbReference type="AlphaFoldDB" id="A0A067LW13"/>
<dbReference type="OrthoDB" id="6513042at2759"/>
<dbReference type="Pfam" id="PF13086">
    <property type="entry name" value="AAA_11"/>
    <property type="match status" value="2"/>
</dbReference>
<dbReference type="GO" id="GO:0031047">
    <property type="term" value="P:regulatory ncRNA-mediated gene silencing"/>
    <property type="evidence" value="ECO:0007669"/>
    <property type="project" value="UniProtKB-KW"/>
</dbReference>
<dbReference type="InterPro" id="IPR041679">
    <property type="entry name" value="DNA2/NAM7-like_C"/>
</dbReference>
<keyword evidence="2" id="KW-0963">Cytoplasm</keyword>
<evidence type="ECO:0000313" key="6">
    <source>
        <dbReference type="EMBL" id="KDQ06475.1"/>
    </source>
</evidence>
<dbReference type="CDD" id="cd18808">
    <property type="entry name" value="SF1_C_Upf1"/>
    <property type="match status" value="1"/>
</dbReference>
<dbReference type="Pfam" id="PF13087">
    <property type="entry name" value="AAA_12"/>
    <property type="match status" value="1"/>
</dbReference>
<sequence>MAFPTSEQLWSVEFVLCRVPLQLMHKALSKKTTFNRLLFPETVVAPTPNTTGKPPVLYNSKIATSNQQLEAITSILSQPPGSIPFIISGPPGTGKTITIVEAILQIIDRDPDARVLACAPSESAADAIAQRLIQYNQNDILRLIAPSRPLEHVPAELLKVTSADKAGIFLIPAKKHLTRFRIIVSTCVTASFPFGARIQLSGFTHIFVDDAGQAMEPEVMIPIKNVADSKTNVILSGDPKSLGPVIHSPVARAFGLGRSYLERLLAMEIYKHRASHGTTVATLSTNYRSHPAISRLPGDLLDYDGTDPHENPHIIKEFGKWRELVNRSFPVIFHGVIGGYKPEGQRRYPSCFNQEEISVIKYYVKSLRQFGLADGDIGIIAPYSAQCQKIRLTFKGASDIMIGNTEHFRGQERKAIIISTVRSNQNEVEPELRYGSGFLANPREFNASITRARGLLIEIGNPSILALDPVWRKFIRLVRANGNLKGEAISDVELDVEDGGAHILSEHQQERSRLERSIIDWAAAMSNSRDENE</sequence>
<comment type="subcellular location">
    <subcellularLocation>
        <location evidence="1">Cytoplasm</location>
    </subcellularLocation>
</comment>
<evidence type="ECO:0000256" key="2">
    <source>
        <dbReference type="ARBA" id="ARBA00022490"/>
    </source>
</evidence>